<feature type="region of interest" description="Disordered" evidence="9">
    <location>
        <begin position="149"/>
        <end position="180"/>
    </location>
</feature>
<dbReference type="InterPro" id="IPR032397">
    <property type="entry name" value="RHD_dimer"/>
</dbReference>
<keyword evidence="5" id="KW-0805">Transcription regulation</keyword>
<dbReference type="InterPro" id="IPR013783">
    <property type="entry name" value="Ig-like_fold"/>
</dbReference>
<dbReference type="Proteomes" id="UP000215902">
    <property type="component" value="Unassembled WGS sequence"/>
</dbReference>
<dbReference type="GO" id="GO:0005634">
    <property type="term" value="C:nucleus"/>
    <property type="evidence" value="ECO:0007669"/>
    <property type="project" value="UniProtKB-SubCell"/>
</dbReference>
<evidence type="ECO:0000256" key="6">
    <source>
        <dbReference type="ARBA" id="ARBA00023125"/>
    </source>
</evidence>
<evidence type="ECO:0000256" key="2">
    <source>
        <dbReference type="ARBA" id="ARBA00004496"/>
    </source>
</evidence>
<sequence length="614" mass="64473">MHQQQQQQQLLQLLASVTNHPTSTLVPASSSPLNITQQSPQQQQLQELNEARIQLAIRQAVNPLSSASFDSASRLTAAPQPLYSNAAASATVLSTGSTGSSANTVTNAANETIGTNGSVTSNGVTSLLQSLASQTAQMQGVINALMAQQQQQQQPSTPDSLAGSTESLVYQQQQQQRRKDAEHVLLPAMSSASISSLPSSVGSSVVSRSSESSNNSKPETIVPARVSNSLIANSSASAMRTTAAAAASVRTSHASSTSPSVPTSPSPSGSSSPADAIGSRGSLPPAVGVSLQASGLPSRLGPYSLSIVAQPEANHRARYLTEGSRGSVKDRFHRGYPTVQLTGCSEAVQLCIFVAADSDRLRPHSHYQACKVAGKTTALRSTEVDCEGTRVLVVNCDPRDGNVFSIDCIGILKLRNVDVGIHGGVPGCRAGRGQKRSYQQQLQQQGGGANTQARLVFRVCLGPTAESAASIESAESGGVSTPVVLQVVSDTIVCTQPVGSPEVLRASSTEGPCHGGSDLFLIGKNFARGSRVIFREVHGSDSDWEAEAAIEPDYFTQAHLICRVPAYRRTDLAAPITVQVTVRCEDRRDSEPFYYTYKPALVPLRMASPGATLS</sequence>
<keyword evidence="3" id="KW-0963">Cytoplasm</keyword>
<comment type="caution">
    <text evidence="11">The sequence shown here is derived from an EMBL/GenBank/DDBJ whole genome shotgun (WGS) entry which is preliminary data.</text>
</comment>
<dbReference type="SMART" id="SM00429">
    <property type="entry name" value="IPT"/>
    <property type="match status" value="1"/>
</dbReference>
<keyword evidence="4" id="KW-0597">Phosphoprotein</keyword>
<evidence type="ECO:0000256" key="3">
    <source>
        <dbReference type="ARBA" id="ARBA00022490"/>
    </source>
</evidence>
<dbReference type="AlphaFoldDB" id="A0A267FMQ6"/>
<organism evidence="11 12">
    <name type="scientific">Macrostomum lignano</name>
    <dbReference type="NCBI Taxonomy" id="282301"/>
    <lineage>
        <taxon>Eukaryota</taxon>
        <taxon>Metazoa</taxon>
        <taxon>Spiralia</taxon>
        <taxon>Lophotrochozoa</taxon>
        <taxon>Platyhelminthes</taxon>
        <taxon>Rhabditophora</taxon>
        <taxon>Macrostomorpha</taxon>
        <taxon>Macrostomida</taxon>
        <taxon>Macrostomidae</taxon>
        <taxon>Macrostomum</taxon>
    </lineage>
</organism>
<evidence type="ECO:0000256" key="7">
    <source>
        <dbReference type="ARBA" id="ARBA00023163"/>
    </source>
</evidence>
<evidence type="ECO:0000313" key="11">
    <source>
        <dbReference type="EMBL" id="PAA75061.1"/>
    </source>
</evidence>
<keyword evidence="6" id="KW-0238">DNA-binding</keyword>
<dbReference type="InterPro" id="IPR008366">
    <property type="entry name" value="NFAT"/>
</dbReference>
<dbReference type="InterPro" id="IPR011539">
    <property type="entry name" value="RHD_DNA_bind_dom"/>
</dbReference>
<dbReference type="InterPro" id="IPR002909">
    <property type="entry name" value="IPT_dom"/>
</dbReference>
<feature type="domain" description="RHD" evidence="10">
    <location>
        <begin position="296"/>
        <end position="499"/>
    </location>
</feature>
<dbReference type="GO" id="GO:0000978">
    <property type="term" value="F:RNA polymerase II cis-regulatory region sequence-specific DNA binding"/>
    <property type="evidence" value="ECO:0007669"/>
    <property type="project" value="TreeGrafter"/>
</dbReference>
<dbReference type="PROSITE" id="PS50254">
    <property type="entry name" value="REL_2"/>
    <property type="match status" value="1"/>
</dbReference>
<proteinExistence type="predicted"/>
<feature type="region of interest" description="Disordered" evidence="9">
    <location>
        <begin position="247"/>
        <end position="283"/>
    </location>
</feature>
<dbReference type="OrthoDB" id="5346094at2759"/>
<dbReference type="InterPro" id="IPR037059">
    <property type="entry name" value="RHD_DNA_bind_dom_sf"/>
</dbReference>
<dbReference type="InterPro" id="IPR014756">
    <property type="entry name" value="Ig_E-set"/>
</dbReference>
<evidence type="ECO:0000256" key="1">
    <source>
        <dbReference type="ARBA" id="ARBA00004123"/>
    </source>
</evidence>
<keyword evidence="8" id="KW-0539">Nucleus</keyword>
<dbReference type="SUPFAM" id="SSF49417">
    <property type="entry name" value="p53-like transcription factors"/>
    <property type="match status" value="1"/>
</dbReference>
<feature type="region of interest" description="Disordered" evidence="9">
    <location>
        <begin position="193"/>
        <end position="221"/>
    </location>
</feature>
<keyword evidence="12" id="KW-1185">Reference proteome</keyword>
<dbReference type="SUPFAM" id="SSF81296">
    <property type="entry name" value="E set domains"/>
    <property type="match status" value="1"/>
</dbReference>
<dbReference type="EMBL" id="NIVC01000906">
    <property type="protein sequence ID" value="PAA75061.1"/>
    <property type="molecule type" value="Genomic_DNA"/>
</dbReference>
<feature type="compositionally biased region" description="Low complexity" evidence="9">
    <location>
        <begin position="247"/>
        <end position="274"/>
    </location>
</feature>
<dbReference type="Gene3D" id="2.60.40.10">
    <property type="entry name" value="Immunoglobulins"/>
    <property type="match status" value="1"/>
</dbReference>
<evidence type="ECO:0000256" key="9">
    <source>
        <dbReference type="SAM" id="MobiDB-lite"/>
    </source>
</evidence>
<name>A0A267FMQ6_9PLAT</name>
<dbReference type="PANTHER" id="PTHR12533:SF7">
    <property type="entry name" value="NFAT NUCLEAR FACTOR, ISOFORM B"/>
    <property type="match status" value="1"/>
</dbReference>
<dbReference type="GO" id="GO:0005737">
    <property type="term" value="C:cytoplasm"/>
    <property type="evidence" value="ECO:0007669"/>
    <property type="project" value="UniProtKB-SubCell"/>
</dbReference>
<evidence type="ECO:0000256" key="5">
    <source>
        <dbReference type="ARBA" id="ARBA00023015"/>
    </source>
</evidence>
<evidence type="ECO:0000256" key="4">
    <source>
        <dbReference type="ARBA" id="ARBA00022553"/>
    </source>
</evidence>
<dbReference type="PANTHER" id="PTHR12533">
    <property type="entry name" value="NFAT"/>
    <property type="match status" value="1"/>
</dbReference>
<feature type="compositionally biased region" description="Polar residues" evidence="9">
    <location>
        <begin position="155"/>
        <end position="170"/>
    </location>
</feature>
<comment type="subcellular location">
    <subcellularLocation>
        <location evidence="2">Cytoplasm</location>
    </subcellularLocation>
    <subcellularLocation>
        <location evidence="1">Nucleus</location>
    </subcellularLocation>
</comment>
<accession>A0A267FMQ6</accession>
<evidence type="ECO:0000313" key="12">
    <source>
        <dbReference type="Proteomes" id="UP000215902"/>
    </source>
</evidence>
<dbReference type="GO" id="GO:0005667">
    <property type="term" value="C:transcription regulator complex"/>
    <property type="evidence" value="ECO:0007669"/>
    <property type="project" value="TreeGrafter"/>
</dbReference>
<reference evidence="11 12" key="1">
    <citation type="submission" date="2017-06" db="EMBL/GenBank/DDBJ databases">
        <title>A platform for efficient transgenesis in Macrostomum lignano, a flatworm model organism for stem cell research.</title>
        <authorList>
            <person name="Berezikov E."/>
        </authorList>
    </citation>
    <scope>NUCLEOTIDE SEQUENCE [LARGE SCALE GENOMIC DNA]</scope>
    <source>
        <strain evidence="11">DV1</strain>
        <tissue evidence="11">Whole organism</tissue>
    </source>
</reference>
<keyword evidence="7" id="KW-0804">Transcription</keyword>
<gene>
    <name evidence="11" type="ORF">BOX15_Mlig013822g2</name>
</gene>
<evidence type="ECO:0000259" key="10">
    <source>
        <dbReference type="PROSITE" id="PS50254"/>
    </source>
</evidence>
<protein>
    <recommendedName>
        <fullName evidence="10">RHD domain-containing protein</fullName>
    </recommendedName>
</protein>
<dbReference type="Pfam" id="PF16179">
    <property type="entry name" value="RHD_dimer"/>
    <property type="match status" value="1"/>
</dbReference>
<dbReference type="GO" id="GO:0000981">
    <property type="term" value="F:DNA-binding transcription factor activity, RNA polymerase II-specific"/>
    <property type="evidence" value="ECO:0007669"/>
    <property type="project" value="TreeGrafter"/>
</dbReference>
<dbReference type="Gene3D" id="2.60.40.340">
    <property type="entry name" value="Rel homology domain (RHD), DNA-binding domain"/>
    <property type="match status" value="1"/>
</dbReference>
<dbReference type="InterPro" id="IPR008967">
    <property type="entry name" value="p53-like_TF_DNA-bd_sf"/>
</dbReference>
<dbReference type="STRING" id="282301.A0A267FMQ6"/>
<feature type="compositionally biased region" description="Low complexity" evidence="9">
    <location>
        <begin position="193"/>
        <end position="216"/>
    </location>
</feature>
<dbReference type="Pfam" id="PF00554">
    <property type="entry name" value="RHD_DNA_bind"/>
    <property type="match status" value="1"/>
</dbReference>
<evidence type="ECO:0000256" key="8">
    <source>
        <dbReference type="ARBA" id="ARBA00023242"/>
    </source>
</evidence>